<evidence type="ECO:0008006" key="4">
    <source>
        <dbReference type="Google" id="ProtNLM"/>
    </source>
</evidence>
<dbReference type="RefSeq" id="WP_009199945.1">
    <property type="nucleotide sequence ID" value="NZ_LVZK01000003.1"/>
</dbReference>
<evidence type="ECO:0000256" key="1">
    <source>
        <dbReference type="SAM" id="MobiDB-lite"/>
    </source>
</evidence>
<feature type="region of interest" description="Disordered" evidence="1">
    <location>
        <begin position="177"/>
        <end position="223"/>
    </location>
</feature>
<comment type="caution">
    <text evidence="2">The sequence shown here is derived from an EMBL/GenBank/DDBJ whole genome shotgun (WGS) entry which is preliminary data.</text>
</comment>
<keyword evidence="3" id="KW-1185">Reference proteome</keyword>
<dbReference type="InterPro" id="IPR019660">
    <property type="entry name" value="Put_sensory_transdc_reg_YbjN"/>
</dbReference>
<dbReference type="Proteomes" id="UP000078368">
    <property type="component" value="Unassembled WGS sequence"/>
</dbReference>
<proteinExistence type="predicted"/>
<dbReference type="AlphaFoldDB" id="A0A179B2Y8"/>
<reference evidence="2 3" key="1">
    <citation type="submission" date="2016-04" db="EMBL/GenBank/DDBJ databases">
        <title>Peptidophaga gingivicola gen. nov., sp. nov., isolated from human subgingival plaque.</title>
        <authorList>
            <person name="Beall C.J."/>
            <person name="Mokrzan E.M."/>
            <person name="Griffen A.L."/>
            <person name="Leys E.J."/>
        </authorList>
    </citation>
    <scope>NUCLEOTIDE SEQUENCE [LARGE SCALE GENOMIC DNA]</scope>
    <source>
        <strain evidence="2 3">BA112</strain>
    </source>
</reference>
<protein>
    <recommendedName>
        <fullName evidence="4">YbjN domain-containing protein</fullName>
    </recommendedName>
</protein>
<dbReference type="Pfam" id="PF10722">
    <property type="entry name" value="YbjN"/>
    <property type="match status" value="1"/>
</dbReference>
<name>A0A179B2Y8_9ACTO</name>
<gene>
    <name evidence="2" type="ORF">A4H34_10010</name>
</gene>
<evidence type="ECO:0000313" key="3">
    <source>
        <dbReference type="Proteomes" id="UP000078368"/>
    </source>
</evidence>
<dbReference type="STRING" id="1823756.A4H34_10010"/>
<evidence type="ECO:0000313" key="2">
    <source>
        <dbReference type="EMBL" id="OAP85414.1"/>
    </source>
</evidence>
<dbReference type="EMBL" id="LVZK01000003">
    <property type="protein sequence ID" value="OAP85414.1"/>
    <property type="molecule type" value="Genomic_DNA"/>
</dbReference>
<accession>A0A179B2Y8</accession>
<organism evidence="2 3">
    <name type="scientific">Peptidiphaga gingivicola</name>
    <dbReference type="NCBI Taxonomy" id="2741497"/>
    <lineage>
        <taxon>Bacteria</taxon>
        <taxon>Bacillati</taxon>
        <taxon>Actinomycetota</taxon>
        <taxon>Actinomycetes</taxon>
        <taxon>Actinomycetales</taxon>
        <taxon>Actinomycetaceae</taxon>
        <taxon>Peptidiphaga</taxon>
    </lineage>
</organism>
<feature type="compositionally biased region" description="Basic and acidic residues" evidence="1">
    <location>
        <begin position="177"/>
        <end position="193"/>
    </location>
</feature>
<sequence>MAFVDNDGAATLAPLSQERIVAALERDKIIYAYDSDNDLAAGWEHGGFFFLIGGESDEYLRVQGRWYASLSTDRLGEAIQACNEWNIHTIWPKTYAVANDVNEVVIMTEHSVDYEHGVTDAQISQHIACAISTGTQFFEYLNETFPQEWEAYQVQAEAQAIAVAEAQAVAEAEADARYNFKGDSDRPEEDLTRPDSLALPEPPFHDSSYQPQAEEDDSRKSED</sequence>